<feature type="transmembrane region" description="Helical" evidence="8">
    <location>
        <begin position="218"/>
        <end position="236"/>
    </location>
</feature>
<dbReference type="EMBL" id="JAKIKT010000004">
    <property type="protein sequence ID" value="MCL2914450.1"/>
    <property type="molecule type" value="Genomic_DNA"/>
</dbReference>
<evidence type="ECO:0000256" key="5">
    <source>
        <dbReference type="ARBA" id="ARBA00022692"/>
    </source>
</evidence>
<feature type="transmembrane region" description="Helical" evidence="8">
    <location>
        <begin position="167"/>
        <end position="183"/>
    </location>
</feature>
<keyword evidence="4" id="KW-0808">Transferase</keyword>
<dbReference type="Proteomes" id="UP001202831">
    <property type="component" value="Unassembled WGS sequence"/>
</dbReference>
<feature type="transmembrane region" description="Helical" evidence="8">
    <location>
        <begin position="359"/>
        <end position="379"/>
    </location>
</feature>
<feature type="transmembrane region" description="Helical" evidence="8">
    <location>
        <begin position="189"/>
        <end position="206"/>
    </location>
</feature>
<feature type="transmembrane region" description="Helical" evidence="8">
    <location>
        <begin position="314"/>
        <end position="339"/>
    </location>
</feature>
<dbReference type="PANTHER" id="PTHR33908">
    <property type="entry name" value="MANNOSYLTRANSFERASE YKCB-RELATED"/>
    <property type="match status" value="1"/>
</dbReference>
<dbReference type="InterPro" id="IPR003342">
    <property type="entry name" value="ArnT-like_N"/>
</dbReference>
<dbReference type="Pfam" id="PF02366">
    <property type="entry name" value="PMT"/>
    <property type="match status" value="1"/>
</dbReference>
<comment type="subcellular location">
    <subcellularLocation>
        <location evidence="1">Cell membrane</location>
        <topology evidence="1">Multi-pass membrane protein</topology>
    </subcellularLocation>
</comment>
<evidence type="ECO:0000259" key="9">
    <source>
        <dbReference type="Pfam" id="PF02366"/>
    </source>
</evidence>
<feature type="transmembrane region" description="Helical" evidence="8">
    <location>
        <begin position="279"/>
        <end position="302"/>
    </location>
</feature>
<dbReference type="InterPro" id="IPR050297">
    <property type="entry name" value="LipidA_mod_glycosyltrf_83"/>
</dbReference>
<protein>
    <submittedName>
        <fullName evidence="10">Glycosyltransferase family 39 protein</fullName>
    </submittedName>
</protein>
<evidence type="ECO:0000313" key="11">
    <source>
        <dbReference type="Proteomes" id="UP001202831"/>
    </source>
</evidence>
<evidence type="ECO:0000256" key="7">
    <source>
        <dbReference type="ARBA" id="ARBA00023136"/>
    </source>
</evidence>
<accession>A0ABT0N8I5</accession>
<dbReference type="PANTHER" id="PTHR33908:SF3">
    <property type="entry name" value="UNDECAPRENYL PHOSPHATE-ALPHA-4-AMINO-4-DEOXY-L-ARABINOSE ARABINOSYL TRANSFERASE"/>
    <property type="match status" value="1"/>
</dbReference>
<name>A0ABT0N8I5_9GAMM</name>
<feature type="transmembrane region" description="Helical" evidence="8">
    <location>
        <begin position="88"/>
        <end position="105"/>
    </location>
</feature>
<sequence>MLKSAVSRIWWCIALLLVIRLVSLGAYPLMDTTEARYGEMARLMLDTGNWLTPQFDIGVPFWGKPPMFVWMSAAASAVLGVGEFALRLPHFLAGVGVLGCIYWLAGQLSIRRELSLLVLASTVVFIVSAGAIMTDMALTFGLTLAMLGFISAWQANETSQESSQAKGKLFGYLGFVGLAIGLLSKGPLILVLMGISVVLFLVWQYGPISGWQRLWRNVPWFSGLLLMLAIALPWYWMAEQATPGFINYFIVGEHFLRFVDGGWQGDLYGSAHEEVRGTIWLFFVIAAMPGSLVLPMALWRLWQVEGRRFSWQSKVLICWMLSPLLLFTLAGNILPAYVLPGIPAMALLIARGMAEEFELWAKRLALGVCLLLVGAVAVVKLQTAKDKSEKWLLAQREQPLPTFYWQSEPFSSRFYTSGQAQLLTSDDQLRALFAKPGTDNTDDWYLVADKQVLATTELFQSCDFEAENRKRVLMLCQREGT</sequence>
<evidence type="ECO:0000256" key="6">
    <source>
        <dbReference type="ARBA" id="ARBA00022989"/>
    </source>
</evidence>
<feature type="transmembrane region" description="Helical" evidence="8">
    <location>
        <begin position="138"/>
        <end position="155"/>
    </location>
</feature>
<evidence type="ECO:0000256" key="1">
    <source>
        <dbReference type="ARBA" id="ARBA00004651"/>
    </source>
</evidence>
<feature type="transmembrane region" description="Helical" evidence="8">
    <location>
        <begin position="9"/>
        <end position="30"/>
    </location>
</feature>
<keyword evidence="5 8" id="KW-0812">Transmembrane</keyword>
<dbReference type="RefSeq" id="WP_249249130.1">
    <property type="nucleotide sequence ID" value="NZ_JAKIKT010000004.1"/>
</dbReference>
<reference evidence="10 11" key="1">
    <citation type="submission" date="2022-01" db="EMBL/GenBank/DDBJ databases">
        <title>Whole genome-based taxonomy of the Shewanellaceae.</title>
        <authorList>
            <person name="Martin-Rodriguez A.J."/>
        </authorList>
    </citation>
    <scope>NUCLEOTIDE SEQUENCE [LARGE SCALE GENOMIC DNA]</scope>
    <source>
        <strain evidence="10 11">DSM 21332</strain>
    </source>
</reference>
<keyword evidence="7 8" id="KW-0472">Membrane</keyword>
<evidence type="ECO:0000256" key="3">
    <source>
        <dbReference type="ARBA" id="ARBA00022676"/>
    </source>
</evidence>
<evidence type="ECO:0000256" key="4">
    <source>
        <dbReference type="ARBA" id="ARBA00022679"/>
    </source>
</evidence>
<evidence type="ECO:0000313" key="10">
    <source>
        <dbReference type="EMBL" id="MCL2914450.1"/>
    </source>
</evidence>
<keyword evidence="2" id="KW-1003">Cell membrane</keyword>
<keyword evidence="11" id="KW-1185">Reference proteome</keyword>
<comment type="caution">
    <text evidence="10">The sequence shown here is derived from an EMBL/GenBank/DDBJ whole genome shotgun (WGS) entry which is preliminary data.</text>
</comment>
<evidence type="ECO:0000256" key="8">
    <source>
        <dbReference type="SAM" id="Phobius"/>
    </source>
</evidence>
<keyword evidence="6 8" id="KW-1133">Transmembrane helix</keyword>
<gene>
    <name evidence="10" type="ORF">L2725_11810</name>
</gene>
<feature type="transmembrane region" description="Helical" evidence="8">
    <location>
        <begin position="114"/>
        <end position="132"/>
    </location>
</feature>
<evidence type="ECO:0000256" key="2">
    <source>
        <dbReference type="ARBA" id="ARBA00022475"/>
    </source>
</evidence>
<organism evidence="10 11">
    <name type="scientific">Shewanella corallii</name>
    <dbReference type="NCBI Taxonomy" id="560080"/>
    <lineage>
        <taxon>Bacteria</taxon>
        <taxon>Pseudomonadati</taxon>
        <taxon>Pseudomonadota</taxon>
        <taxon>Gammaproteobacteria</taxon>
        <taxon>Alteromonadales</taxon>
        <taxon>Shewanellaceae</taxon>
        <taxon>Shewanella</taxon>
    </lineage>
</organism>
<proteinExistence type="predicted"/>
<feature type="domain" description="ArnT-like N-terminal" evidence="9">
    <location>
        <begin position="30"/>
        <end position="249"/>
    </location>
</feature>
<keyword evidence="3" id="KW-0328">Glycosyltransferase</keyword>